<comment type="caution">
    <text evidence="16">Lacks conserved residue(s) required for the propagation of feature annotation.</text>
</comment>
<feature type="domain" description="EGF-like" evidence="19">
    <location>
        <begin position="241"/>
        <end position="282"/>
    </location>
</feature>
<dbReference type="SMART" id="SM00220">
    <property type="entry name" value="S_TKc"/>
    <property type="match status" value="1"/>
</dbReference>
<evidence type="ECO:0000259" key="19">
    <source>
        <dbReference type="PROSITE" id="PS50026"/>
    </source>
</evidence>
<dbReference type="CDD" id="cd00054">
    <property type="entry name" value="EGF_CA"/>
    <property type="match status" value="1"/>
</dbReference>
<keyword evidence="13" id="KW-0472">Membrane</keyword>
<feature type="binding site" evidence="17">
    <location>
        <position position="392"/>
    </location>
    <ligand>
        <name>ATP</name>
        <dbReference type="ChEBI" id="CHEBI:30616"/>
    </ligand>
</feature>
<dbReference type="InterPro" id="IPR008271">
    <property type="entry name" value="Ser/Thr_kinase_AS"/>
</dbReference>
<dbReference type="GO" id="GO:0004674">
    <property type="term" value="F:protein serine/threonine kinase activity"/>
    <property type="evidence" value="ECO:0007669"/>
    <property type="project" value="UniProtKB-KW"/>
</dbReference>
<dbReference type="SMART" id="SM00179">
    <property type="entry name" value="EGF_CA"/>
    <property type="match status" value="1"/>
</dbReference>
<accession>A0AAV8RJZ7</accession>
<dbReference type="FunFam" id="3.30.200.20:FF:000043">
    <property type="entry name" value="Wall-associated receptor kinase 2"/>
    <property type="match status" value="1"/>
</dbReference>
<keyword evidence="10" id="KW-0418">Kinase</keyword>
<dbReference type="FunFam" id="1.10.510.10:FF:000084">
    <property type="entry name" value="Wall-associated receptor kinase 2"/>
    <property type="match status" value="1"/>
</dbReference>
<dbReference type="PROSITE" id="PS01187">
    <property type="entry name" value="EGF_CA"/>
    <property type="match status" value="1"/>
</dbReference>
<dbReference type="SMART" id="SM00181">
    <property type="entry name" value="EGF"/>
    <property type="match status" value="2"/>
</dbReference>
<evidence type="ECO:0000256" key="1">
    <source>
        <dbReference type="ARBA" id="ARBA00004479"/>
    </source>
</evidence>
<feature type="domain" description="Protein kinase" evidence="18">
    <location>
        <begin position="363"/>
        <end position="644"/>
    </location>
</feature>
<dbReference type="Gene3D" id="3.30.200.20">
    <property type="entry name" value="Phosphorylase Kinase, domain 1"/>
    <property type="match status" value="1"/>
</dbReference>
<dbReference type="SUPFAM" id="SSF56112">
    <property type="entry name" value="Protein kinase-like (PK-like)"/>
    <property type="match status" value="1"/>
</dbReference>
<evidence type="ECO:0000256" key="13">
    <source>
        <dbReference type="ARBA" id="ARBA00023136"/>
    </source>
</evidence>
<dbReference type="SUPFAM" id="SSF57196">
    <property type="entry name" value="EGF/Laminin"/>
    <property type="match status" value="1"/>
</dbReference>
<evidence type="ECO:0000259" key="18">
    <source>
        <dbReference type="PROSITE" id="PS50011"/>
    </source>
</evidence>
<protein>
    <recommendedName>
        <fullName evidence="22">Protein kinase domain-containing protein</fullName>
    </recommendedName>
</protein>
<dbReference type="CDD" id="cd14066">
    <property type="entry name" value="STKc_IRAK"/>
    <property type="match status" value="1"/>
</dbReference>
<dbReference type="InterPro" id="IPR000152">
    <property type="entry name" value="EGF-type_Asp/Asn_hydroxyl_site"/>
</dbReference>
<dbReference type="PROSITE" id="PS00108">
    <property type="entry name" value="PROTEIN_KINASE_ST"/>
    <property type="match status" value="1"/>
</dbReference>
<dbReference type="InterPro" id="IPR000719">
    <property type="entry name" value="Prot_kinase_dom"/>
</dbReference>
<dbReference type="InterPro" id="IPR000742">
    <property type="entry name" value="EGF"/>
</dbReference>
<dbReference type="Gene3D" id="1.10.510.10">
    <property type="entry name" value="Transferase(Phosphotransferase) domain 1"/>
    <property type="match status" value="1"/>
</dbReference>
<proteinExistence type="predicted"/>
<dbReference type="InterPro" id="IPR001881">
    <property type="entry name" value="EGF-like_Ca-bd_dom"/>
</dbReference>
<evidence type="ECO:0000256" key="16">
    <source>
        <dbReference type="PROSITE-ProRule" id="PRU00076"/>
    </source>
</evidence>
<dbReference type="Pfam" id="PF07645">
    <property type="entry name" value="EGF_CA"/>
    <property type="match status" value="1"/>
</dbReference>
<evidence type="ECO:0000256" key="5">
    <source>
        <dbReference type="ARBA" id="ARBA00022679"/>
    </source>
</evidence>
<evidence type="ECO:0000256" key="3">
    <source>
        <dbReference type="ARBA" id="ARBA00022536"/>
    </source>
</evidence>
<evidence type="ECO:0000256" key="9">
    <source>
        <dbReference type="ARBA" id="ARBA00022741"/>
    </source>
</evidence>
<keyword evidence="11 17" id="KW-0067">ATP-binding</keyword>
<reference evidence="20 21" key="1">
    <citation type="submission" date="2022-12" db="EMBL/GenBank/DDBJ databases">
        <title>Chromosome-scale assembly of the Ensete ventricosum genome.</title>
        <authorList>
            <person name="Dussert Y."/>
            <person name="Stocks J."/>
            <person name="Wendawek A."/>
            <person name="Woldeyes F."/>
            <person name="Nichols R.A."/>
            <person name="Borrell J.S."/>
        </authorList>
    </citation>
    <scope>NUCLEOTIDE SEQUENCE [LARGE SCALE GENOMIC DNA]</scope>
    <source>
        <strain evidence="21">cv. Maze</strain>
        <tissue evidence="20">Seeds</tissue>
    </source>
</reference>
<gene>
    <name evidence="20" type="ORF">OPV22_010831</name>
</gene>
<dbReference type="InterPro" id="IPR011009">
    <property type="entry name" value="Kinase-like_dom_sf"/>
</dbReference>
<keyword evidence="21" id="KW-1185">Reference proteome</keyword>
<keyword evidence="3 16" id="KW-0245">EGF-like domain</keyword>
<keyword evidence="14" id="KW-1015">Disulfide bond</keyword>
<dbReference type="GO" id="GO:0007166">
    <property type="term" value="P:cell surface receptor signaling pathway"/>
    <property type="evidence" value="ECO:0007669"/>
    <property type="project" value="InterPro"/>
</dbReference>
<dbReference type="InterPro" id="IPR045274">
    <property type="entry name" value="WAK-like"/>
</dbReference>
<keyword evidence="2" id="KW-0723">Serine/threonine-protein kinase</keyword>
<keyword evidence="7" id="KW-0732">Signal</keyword>
<evidence type="ECO:0000256" key="14">
    <source>
        <dbReference type="ARBA" id="ARBA00023157"/>
    </source>
</evidence>
<dbReference type="AlphaFoldDB" id="A0AAV8RJZ7"/>
<dbReference type="Gene3D" id="2.90.20.10">
    <property type="entry name" value="Plasmodium vivax P25 domain"/>
    <property type="match status" value="1"/>
</dbReference>
<evidence type="ECO:0000256" key="10">
    <source>
        <dbReference type="ARBA" id="ARBA00022777"/>
    </source>
</evidence>
<evidence type="ECO:0000256" key="6">
    <source>
        <dbReference type="ARBA" id="ARBA00022692"/>
    </source>
</evidence>
<dbReference type="FunFam" id="2.10.25.10:FF:000038">
    <property type="entry name" value="Fibrillin 2"/>
    <property type="match status" value="1"/>
</dbReference>
<dbReference type="FunFam" id="2.10.25.10:FF:000628">
    <property type="entry name" value="Wall-associated receptor kinase 2"/>
    <property type="match status" value="1"/>
</dbReference>
<dbReference type="InterPro" id="IPR049883">
    <property type="entry name" value="NOTCH1_EGF-like"/>
</dbReference>
<evidence type="ECO:0000256" key="11">
    <source>
        <dbReference type="ARBA" id="ARBA00022840"/>
    </source>
</evidence>
<evidence type="ECO:0000256" key="8">
    <source>
        <dbReference type="ARBA" id="ARBA00022737"/>
    </source>
</evidence>
<dbReference type="PROSITE" id="PS50011">
    <property type="entry name" value="PROTEIN_KINASE_DOM"/>
    <property type="match status" value="1"/>
</dbReference>
<name>A0AAV8RJZ7_ENSVE</name>
<evidence type="ECO:0000256" key="17">
    <source>
        <dbReference type="PROSITE-ProRule" id="PRU10141"/>
    </source>
</evidence>
<evidence type="ECO:0000256" key="12">
    <source>
        <dbReference type="ARBA" id="ARBA00022989"/>
    </source>
</evidence>
<dbReference type="Pfam" id="PF00069">
    <property type="entry name" value="Pkinase"/>
    <property type="match status" value="1"/>
</dbReference>
<dbReference type="PROSITE" id="PS50026">
    <property type="entry name" value="EGF_3"/>
    <property type="match status" value="1"/>
</dbReference>
<comment type="function">
    <text evidence="15">Serine/threonine-protein kinase that may function as a signaling receptor of extracellular matrix component. Binding to pectin may have significance in the control of cell expansion, morphogenesis and development.</text>
</comment>
<dbReference type="InterPro" id="IPR018097">
    <property type="entry name" value="EGF_Ca-bd_CS"/>
</dbReference>
<dbReference type="Proteomes" id="UP001222027">
    <property type="component" value="Unassembled WGS sequence"/>
</dbReference>
<dbReference type="GO" id="GO:0005524">
    <property type="term" value="F:ATP binding"/>
    <property type="evidence" value="ECO:0007669"/>
    <property type="project" value="UniProtKB-UniRule"/>
</dbReference>
<comment type="subcellular location">
    <subcellularLocation>
        <location evidence="1">Membrane</location>
        <topology evidence="1">Single-pass type I membrane protein</topology>
    </subcellularLocation>
</comment>
<keyword evidence="8" id="KW-0677">Repeat</keyword>
<dbReference type="InterPro" id="IPR017441">
    <property type="entry name" value="Protein_kinase_ATP_BS"/>
</dbReference>
<organism evidence="20 21">
    <name type="scientific">Ensete ventricosum</name>
    <name type="common">Abyssinian banana</name>
    <name type="synonym">Musa ensete</name>
    <dbReference type="NCBI Taxonomy" id="4639"/>
    <lineage>
        <taxon>Eukaryota</taxon>
        <taxon>Viridiplantae</taxon>
        <taxon>Streptophyta</taxon>
        <taxon>Embryophyta</taxon>
        <taxon>Tracheophyta</taxon>
        <taxon>Spermatophyta</taxon>
        <taxon>Magnoliopsida</taxon>
        <taxon>Liliopsida</taxon>
        <taxon>Zingiberales</taxon>
        <taxon>Musaceae</taxon>
        <taxon>Ensete</taxon>
    </lineage>
</organism>
<evidence type="ECO:0000313" key="21">
    <source>
        <dbReference type="Proteomes" id="UP001222027"/>
    </source>
</evidence>
<dbReference type="PANTHER" id="PTHR27005:SF479">
    <property type="entry name" value="OS06G0706600 PROTEIN"/>
    <property type="match status" value="1"/>
</dbReference>
<dbReference type="PANTHER" id="PTHR27005">
    <property type="entry name" value="WALL-ASSOCIATED RECEPTOR KINASE-LIKE 21"/>
    <property type="match status" value="1"/>
</dbReference>
<dbReference type="PROSITE" id="PS00107">
    <property type="entry name" value="PROTEIN_KINASE_ATP"/>
    <property type="match status" value="1"/>
</dbReference>
<keyword evidence="4" id="KW-0597">Phosphoprotein</keyword>
<keyword evidence="6" id="KW-0812">Transmembrane</keyword>
<evidence type="ECO:0000256" key="2">
    <source>
        <dbReference type="ARBA" id="ARBA00022527"/>
    </source>
</evidence>
<dbReference type="EMBL" id="JAQQAF010000003">
    <property type="protein sequence ID" value="KAJ8500279.1"/>
    <property type="molecule type" value="Genomic_DNA"/>
</dbReference>
<evidence type="ECO:0008006" key="22">
    <source>
        <dbReference type="Google" id="ProtNLM"/>
    </source>
</evidence>
<dbReference type="GO" id="GO:0005886">
    <property type="term" value="C:plasma membrane"/>
    <property type="evidence" value="ECO:0007669"/>
    <property type="project" value="TreeGrafter"/>
</dbReference>
<evidence type="ECO:0000313" key="20">
    <source>
        <dbReference type="EMBL" id="KAJ8500279.1"/>
    </source>
</evidence>
<keyword evidence="12" id="KW-1133">Transmembrane helix</keyword>
<keyword evidence="9 17" id="KW-0547">Nucleotide-binding</keyword>
<keyword evidence="5" id="KW-0808">Transferase</keyword>
<sequence>MEGFALTCDMTDAGVKKPFFGNVEVINISLQLGQARMLNHISQQCYHASSGSSTYSDWVLNLDNSPYRFSDAHNMFTVIGCNTLAYILSSRTNYQSGCVSMCQNELSLVDGSCSGIGCCQTSIPKNLTYYSVSFDENFNNRQVWDFSPCSYAVLLDSDWFRFRTSYITTYQFWNYSNNWAPMVLDWAIGNETCKAAKHNKTSYACISANSECFDSSNGPGYLCCCSSGYHGNPYLLDGCKDIDECVDKDQYPCQGICQNTNGSYNCSCPPGTHGNPFTGTCTSNQKLPMAAKAVLGASSSIAFLSLCSMCIYMIYERRKFAKVKERYFKEHGGWILMEEIKEKQGHAFKIFTSKELEKATNMFGNNQVLGRGGHGTVYKGVLEDGRIVAIKKPTFLNETSKNEFGKEMFILSQINHKNIVKLLGCCLEVEVPILVYEFVPNGTLFHFVHENKNTYPISLGARLKIACESADALAYLHSSASPPIIHGDVKSSNILLDENYMAKVSDFGASKLVPKDGKQFATLVQGTYGYLDPEYLQTCQLTGKSDVYSFGVVLLELLTGKKADYFNGSEERSLAASFMLAMKENRLLDVLDNQVKNEGDMELIQEISELARQCLDVKGEERPTMKEVAEELDKLRKVMQHPWVPHNAEEVESLLGESSNDHGIDYHGTETTTCYNSKKRLASNRESGR</sequence>
<evidence type="ECO:0000256" key="7">
    <source>
        <dbReference type="ARBA" id="ARBA00022729"/>
    </source>
</evidence>
<evidence type="ECO:0000256" key="4">
    <source>
        <dbReference type="ARBA" id="ARBA00022553"/>
    </source>
</evidence>
<comment type="caution">
    <text evidence="20">The sequence shown here is derived from an EMBL/GenBank/DDBJ whole genome shotgun (WGS) entry which is preliminary data.</text>
</comment>
<dbReference type="GO" id="GO:0005509">
    <property type="term" value="F:calcium ion binding"/>
    <property type="evidence" value="ECO:0007669"/>
    <property type="project" value="InterPro"/>
</dbReference>
<evidence type="ECO:0000256" key="15">
    <source>
        <dbReference type="ARBA" id="ARBA00058961"/>
    </source>
</evidence>
<dbReference type="PROSITE" id="PS00010">
    <property type="entry name" value="ASX_HYDROXYL"/>
    <property type="match status" value="1"/>
</dbReference>